<protein>
    <submittedName>
        <fullName evidence="1">G11226 protein</fullName>
    </submittedName>
</protein>
<dbReference type="Proteomes" id="UP001497392">
    <property type="component" value="Unassembled WGS sequence"/>
</dbReference>
<name>A0ABP1GBK0_9CHLO</name>
<sequence>MVTHLLSLPEEILQDVAGHFTLQEWEQGPAQACHLFHGMDLPRVELSCSRYLGGAPSDNVLVEASHRISSALACAGRHTGPCTTSISLSTMSVQQSLTDLQDHPRALTGPSMRANVVCLELLLYSQNIDEIANDVDIRHFTIKLLQRLPNLTAARLQYHCYSEVPYVPLLQLKHLDLELVGSDSLMRLPFAALMPALETARITFVVGLGRIAELDVLGCRHLTRLVLSNAAVHQLSKAPQCWLQIDMLRWNAHDVQPSQLQQSLSEVNEILLYSKDLCSPRGLLAHVCLPKLEVIRCNWDEDDNEDSSIVTNAIELCSGHTRDLPALKSILCENFDKPADSVMEVRIPARLAGVEELEFASDRPLRLIFDCPRSAGEKLDKFCVIGREVKADAAALVTMNDALFRRGFTLSTAHAEQQHDDDAPSQCMYIRAISALQLSYDGAIDAVYSRMSRWGGYHGCADCGACFDCLREAGILDDR</sequence>
<reference evidence="1 2" key="1">
    <citation type="submission" date="2024-06" db="EMBL/GenBank/DDBJ databases">
        <authorList>
            <person name="Kraege A."/>
            <person name="Thomma B."/>
        </authorList>
    </citation>
    <scope>NUCLEOTIDE SEQUENCE [LARGE SCALE GENOMIC DNA]</scope>
</reference>
<evidence type="ECO:0000313" key="2">
    <source>
        <dbReference type="Proteomes" id="UP001497392"/>
    </source>
</evidence>
<evidence type="ECO:0000313" key="1">
    <source>
        <dbReference type="EMBL" id="CAL5228146.1"/>
    </source>
</evidence>
<proteinExistence type="predicted"/>
<accession>A0ABP1GBK0</accession>
<keyword evidence="2" id="KW-1185">Reference proteome</keyword>
<organism evidence="1 2">
    <name type="scientific">Coccomyxa viridis</name>
    <dbReference type="NCBI Taxonomy" id="1274662"/>
    <lineage>
        <taxon>Eukaryota</taxon>
        <taxon>Viridiplantae</taxon>
        <taxon>Chlorophyta</taxon>
        <taxon>core chlorophytes</taxon>
        <taxon>Trebouxiophyceae</taxon>
        <taxon>Trebouxiophyceae incertae sedis</taxon>
        <taxon>Coccomyxaceae</taxon>
        <taxon>Coccomyxa</taxon>
    </lineage>
</organism>
<comment type="caution">
    <text evidence="1">The sequence shown here is derived from an EMBL/GenBank/DDBJ whole genome shotgun (WGS) entry which is preliminary data.</text>
</comment>
<gene>
    <name evidence="1" type="primary">g11226</name>
    <name evidence="1" type="ORF">VP750_LOCUS10052</name>
</gene>
<dbReference type="EMBL" id="CAXHTA020000018">
    <property type="protein sequence ID" value="CAL5228146.1"/>
    <property type="molecule type" value="Genomic_DNA"/>
</dbReference>